<sequence length="584" mass="67405">MFERKSLIIIASLIILGISLALIIGYFILLKKAENVLEISKYFPYDTPIFFGIDNIQPRLKKIESSQTRIELQKQGLFDHFNIISRKNDNIMLERTGLRFNEWTDFIFRDAGIGIDYRDHKIVFLVALGIHKDSEDYSQMLETKLFAGSSKDQSIKKYNGIQYKISHKGTVICYYKTTLILSNNEAYFKEACDVIKKTNKSLAKNERFITTQQKLEYIGGYMGYINVEMMLRRPELFRFLLKKIASILNYDELIYLQRLESILGLKDIEIIGGSGDIVGEDILQKTYIEYSGDKTKGIIPVFLSIKPENLDADRIIPQRCEDFIIMTFGDAGTLYEEIETIIMQNASQETQVKYIIFKGVAKMLGIELRNDFIDSLNHQAVLAIAPAEQVENNPYIKNKMLLFAIKIKDKPKFSLFMKKLKTIYNDYSIVFTEEQYLNGIIYSLSRFQERGLPIFYGNNKDYFFLASDRSIIKDALSAYSGKDSISKSIKYKNCRSKAGKKNNFIIYSKGTLARQMMRKNIVEMDVEQHNDLKIALNTLGLHMGRECGQISSGINKENEFVIQSYFPLSYIYIIYLMLMHGLVS</sequence>
<keyword evidence="1" id="KW-1133">Transmembrane helix</keyword>
<reference evidence="2 3" key="1">
    <citation type="journal article" date="2016" name="Nat. Commun.">
        <title>Thousands of microbial genomes shed light on interconnected biogeochemical processes in an aquifer system.</title>
        <authorList>
            <person name="Anantharaman K."/>
            <person name="Brown C.T."/>
            <person name="Hug L.A."/>
            <person name="Sharon I."/>
            <person name="Castelle C.J."/>
            <person name="Probst A.J."/>
            <person name="Thomas B.C."/>
            <person name="Singh A."/>
            <person name="Wilkins M.J."/>
            <person name="Karaoz U."/>
            <person name="Brodie E.L."/>
            <person name="Williams K.H."/>
            <person name="Hubbard S.S."/>
            <person name="Banfield J.F."/>
        </authorList>
    </citation>
    <scope>NUCLEOTIDE SEQUENCE [LARGE SCALE GENOMIC DNA]</scope>
</reference>
<dbReference type="Pfam" id="PF11832">
    <property type="entry name" value="DUF3352"/>
    <property type="match status" value="1"/>
</dbReference>
<evidence type="ECO:0000313" key="3">
    <source>
        <dbReference type="Proteomes" id="UP000178943"/>
    </source>
</evidence>
<evidence type="ECO:0000313" key="2">
    <source>
        <dbReference type="EMBL" id="OGF67402.1"/>
    </source>
</evidence>
<dbReference type="EMBL" id="MFGW01000055">
    <property type="protein sequence ID" value="OGF67402.1"/>
    <property type="molecule type" value="Genomic_DNA"/>
</dbReference>
<accession>A0A1F5VVB1</accession>
<organism evidence="2 3">
    <name type="scientific">Candidatus Fischerbacteria bacterium RBG_13_37_8</name>
    <dbReference type="NCBI Taxonomy" id="1817863"/>
    <lineage>
        <taxon>Bacteria</taxon>
        <taxon>Candidatus Fischeribacteriota</taxon>
    </lineage>
</organism>
<dbReference type="STRING" id="1817863.A2Y62_20325"/>
<gene>
    <name evidence="2" type="ORF">A2Y62_20325</name>
</gene>
<dbReference type="InterPro" id="IPR021787">
    <property type="entry name" value="DUF3352"/>
</dbReference>
<feature type="transmembrane region" description="Helical" evidence="1">
    <location>
        <begin position="565"/>
        <end position="583"/>
    </location>
</feature>
<dbReference type="AlphaFoldDB" id="A0A1F5VVB1"/>
<dbReference type="Proteomes" id="UP000178943">
    <property type="component" value="Unassembled WGS sequence"/>
</dbReference>
<name>A0A1F5VVB1_9BACT</name>
<evidence type="ECO:0000256" key="1">
    <source>
        <dbReference type="SAM" id="Phobius"/>
    </source>
</evidence>
<proteinExistence type="predicted"/>
<feature type="transmembrane region" description="Helical" evidence="1">
    <location>
        <begin position="7"/>
        <end position="29"/>
    </location>
</feature>
<evidence type="ECO:0008006" key="4">
    <source>
        <dbReference type="Google" id="ProtNLM"/>
    </source>
</evidence>
<protein>
    <recommendedName>
        <fullName evidence="4">DUF3352 domain-containing protein</fullName>
    </recommendedName>
</protein>
<comment type="caution">
    <text evidence="2">The sequence shown here is derived from an EMBL/GenBank/DDBJ whole genome shotgun (WGS) entry which is preliminary data.</text>
</comment>
<keyword evidence="1" id="KW-0472">Membrane</keyword>
<keyword evidence="1" id="KW-0812">Transmembrane</keyword>